<comment type="caution">
    <text evidence="3">The sequence shown here is derived from an EMBL/GenBank/DDBJ whole genome shotgun (WGS) entry which is preliminary data.</text>
</comment>
<feature type="transmembrane region" description="Helical" evidence="2">
    <location>
        <begin position="36"/>
        <end position="56"/>
    </location>
</feature>
<dbReference type="Proteomes" id="UP001156441">
    <property type="component" value="Unassembled WGS sequence"/>
</dbReference>
<feature type="transmembrane region" description="Helical" evidence="2">
    <location>
        <begin position="68"/>
        <end position="89"/>
    </location>
</feature>
<dbReference type="RefSeq" id="WP_260191829.1">
    <property type="nucleotide sequence ID" value="NZ_JAFFZE010000012.1"/>
</dbReference>
<evidence type="ECO:0000313" key="3">
    <source>
        <dbReference type="EMBL" id="MCT2584428.1"/>
    </source>
</evidence>
<gene>
    <name evidence="3" type="ORF">JT362_14980</name>
</gene>
<keyword evidence="2" id="KW-0472">Membrane</keyword>
<evidence type="ECO:0000256" key="1">
    <source>
        <dbReference type="ARBA" id="ARBA00008404"/>
    </source>
</evidence>
<reference evidence="3 4" key="1">
    <citation type="submission" date="2021-02" db="EMBL/GenBank/DDBJ databases">
        <title>Actinophytocola xerophila sp. nov., isolated from soil of cotton cropping field.</title>
        <authorList>
            <person name="Huang R."/>
            <person name="Chen X."/>
            <person name="Ge X."/>
            <person name="Liu W."/>
        </authorList>
    </citation>
    <scope>NUCLEOTIDE SEQUENCE [LARGE SCALE GENOMIC DNA]</scope>
    <source>
        <strain evidence="3 4">S1-96</strain>
    </source>
</reference>
<accession>A0ABT2J985</accession>
<dbReference type="NCBIfam" id="TIGR01300">
    <property type="entry name" value="CPA3_mnhG_phaG"/>
    <property type="match status" value="1"/>
</dbReference>
<comment type="similarity">
    <text evidence="1">Belongs to the CPA3 antiporters (TC 2.A.63) subunit G family.</text>
</comment>
<keyword evidence="4" id="KW-1185">Reference proteome</keyword>
<dbReference type="PANTHER" id="PTHR34703">
    <property type="entry name" value="ANTIPORTER SUBUNIT MNHG2-RELATED"/>
    <property type="match status" value="1"/>
</dbReference>
<proteinExistence type="inferred from homology"/>
<feature type="transmembrane region" description="Helical" evidence="2">
    <location>
        <begin position="6"/>
        <end position="29"/>
    </location>
</feature>
<name>A0ABT2J985_9PSEU</name>
<dbReference type="PANTHER" id="PTHR34703:SF1">
    <property type="entry name" value="ANTIPORTER SUBUNIT MNHG2-RELATED"/>
    <property type="match status" value="1"/>
</dbReference>
<sequence length="104" mass="11034">MIVLDIASVVLLAAGALFVVSGGVGLLRFPDFYTRVHAAGITDSAGAGLILLGLLLRTPSWETGVRLLVIMLFLALTGPTASYVLAFAARRDGVPIWREGDPRR</sequence>
<keyword evidence="2" id="KW-1133">Transmembrane helix</keyword>
<organism evidence="3 4">
    <name type="scientific">Actinophytocola gossypii</name>
    <dbReference type="NCBI Taxonomy" id="2812003"/>
    <lineage>
        <taxon>Bacteria</taxon>
        <taxon>Bacillati</taxon>
        <taxon>Actinomycetota</taxon>
        <taxon>Actinomycetes</taxon>
        <taxon>Pseudonocardiales</taxon>
        <taxon>Pseudonocardiaceae</taxon>
    </lineage>
</organism>
<dbReference type="EMBL" id="JAFFZE010000012">
    <property type="protein sequence ID" value="MCT2584428.1"/>
    <property type="molecule type" value="Genomic_DNA"/>
</dbReference>
<evidence type="ECO:0000256" key="2">
    <source>
        <dbReference type="SAM" id="Phobius"/>
    </source>
</evidence>
<protein>
    <submittedName>
        <fullName evidence="3">Monovalent cation/H(+) antiporter subunit G</fullName>
    </submittedName>
</protein>
<dbReference type="Pfam" id="PF03334">
    <property type="entry name" value="PhaG_MnhG_YufB"/>
    <property type="match status" value="1"/>
</dbReference>
<keyword evidence="2" id="KW-0812">Transmembrane</keyword>
<dbReference type="InterPro" id="IPR005133">
    <property type="entry name" value="PhaG_MnhG_YufB"/>
</dbReference>
<evidence type="ECO:0000313" key="4">
    <source>
        <dbReference type="Proteomes" id="UP001156441"/>
    </source>
</evidence>